<dbReference type="InterPro" id="IPR001731">
    <property type="entry name" value="ALAD"/>
</dbReference>
<dbReference type="Proteomes" id="UP000789595">
    <property type="component" value="Unassembled WGS sequence"/>
</dbReference>
<evidence type="ECO:0000256" key="6">
    <source>
        <dbReference type="ARBA" id="ARBA00023239"/>
    </source>
</evidence>
<evidence type="ECO:0000256" key="2">
    <source>
        <dbReference type="ARBA" id="ARBA00008055"/>
    </source>
</evidence>
<dbReference type="UniPathway" id="UPA00251">
    <property type="reaction ID" value="UER00318"/>
</dbReference>
<evidence type="ECO:0000256" key="1">
    <source>
        <dbReference type="ARBA" id="ARBA00004694"/>
    </source>
</evidence>
<evidence type="ECO:0000256" key="11">
    <source>
        <dbReference type="RuleBase" id="RU004161"/>
    </source>
</evidence>
<evidence type="ECO:0000256" key="12">
    <source>
        <dbReference type="SAM" id="SignalP"/>
    </source>
</evidence>
<comment type="similarity">
    <text evidence="2 11">Belongs to the ALAD family.</text>
</comment>
<comment type="subunit">
    <text evidence="10">Homooctamer.</text>
</comment>
<keyword evidence="14" id="KW-1185">Reference proteome</keyword>
<keyword evidence="7 10" id="KW-0627">Porphyrin biosynthesis</keyword>
<comment type="caution">
    <text evidence="13">The sequence shown here is derived from an EMBL/GenBank/DDBJ whole genome shotgun (WGS) entry which is preliminary data.</text>
</comment>
<evidence type="ECO:0000313" key="14">
    <source>
        <dbReference type="Proteomes" id="UP000789595"/>
    </source>
</evidence>
<dbReference type="PANTHER" id="PTHR11458">
    <property type="entry name" value="DELTA-AMINOLEVULINIC ACID DEHYDRATASE"/>
    <property type="match status" value="1"/>
</dbReference>
<dbReference type="GO" id="GO:0008270">
    <property type="term" value="F:zinc ion binding"/>
    <property type="evidence" value="ECO:0007669"/>
    <property type="project" value="TreeGrafter"/>
</dbReference>
<reference evidence="13" key="1">
    <citation type="submission" date="2021-11" db="EMBL/GenBank/DDBJ databases">
        <authorList>
            <consortium name="Genoscope - CEA"/>
            <person name="William W."/>
        </authorList>
    </citation>
    <scope>NUCLEOTIDE SEQUENCE</scope>
</reference>
<gene>
    <name evidence="13" type="ORF">PECAL_6P12020</name>
</gene>
<dbReference type="SUPFAM" id="SSF51569">
    <property type="entry name" value="Aldolase"/>
    <property type="match status" value="1"/>
</dbReference>
<evidence type="ECO:0000256" key="10">
    <source>
        <dbReference type="RuleBase" id="RU000515"/>
    </source>
</evidence>
<evidence type="ECO:0000313" key="13">
    <source>
        <dbReference type="EMBL" id="CAH0379574.1"/>
    </source>
</evidence>
<dbReference type="InterPro" id="IPR030656">
    <property type="entry name" value="ALAD_AS"/>
</dbReference>
<dbReference type="EC" id="4.2.1.24" evidence="3 10"/>
<dbReference type="CDD" id="cd04823">
    <property type="entry name" value="ALAD_PBGS_aspartate_rich"/>
    <property type="match status" value="1"/>
</dbReference>
<dbReference type="EMBL" id="CAKKNE010000006">
    <property type="protein sequence ID" value="CAH0379574.1"/>
    <property type="molecule type" value="Genomic_DNA"/>
</dbReference>
<sequence>MKSIIVALALSSATALVAPSAPRMPTALQAATKDPATTSYQPTEGANAAVDTNNKGDAWVSQMQRPRRNRKSAGVRSMVRENFLTPANLMQPIFIHEDSDQVVPIPSMPGQSRHTLDSMVEQVKKGMALGVKSFILFPKVPDDLKTNFADECYNPDGIVPRAVAMCKAACPEATICTDIALDPYSDQGHDGIVLDGKIVNDMTIEQLCKQAVCHARAGADFVGPSDMMDGRVGALRMALDAEGHTDVGIISYSAKYASAFYGPFRDALDSHPGFGDKKTYQQDPANGREAIIEATLDAAEGADMLMVKPGVPYLDVIRRIRDVVDLPIAAYHVSGEYAMIKAGAEKGWVDEKAIVLETLMCFRRAGADVILTYYATDAAQWMNDEGNVCL</sequence>
<evidence type="ECO:0000256" key="5">
    <source>
        <dbReference type="ARBA" id="ARBA00023133"/>
    </source>
</evidence>
<dbReference type="AlphaFoldDB" id="A0A8J2X3H6"/>
<evidence type="ECO:0000256" key="9">
    <source>
        <dbReference type="ARBA" id="ARBA00047651"/>
    </source>
</evidence>
<evidence type="ECO:0000256" key="4">
    <source>
        <dbReference type="ARBA" id="ARBA00020771"/>
    </source>
</evidence>
<dbReference type="GO" id="GO:0005829">
    <property type="term" value="C:cytosol"/>
    <property type="evidence" value="ECO:0007669"/>
    <property type="project" value="TreeGrafter"/>
</dbReference>
<feature type="signal peptide" evidence="12">
    <location>
        <begin position="1"/>
        <end position="15"/>
    </location>
</feature>
<comment type="function">
    <text evidence="8">Catalyzes an early step in the biosynthesis of tetrapyrroles. Binds two molecules of 5-aminolevulinate per subunit, each at a distinct site, and catalyzes their condensation to form porphobilinogen.</text>
</comment>
<evidence type="ECO:0000256" key="3">
    <source>
        <dbReference type="ARBA" id="ARBA00012053"/>
    </source>
</evidence>
<comment type="catalytic activity">
    <reaction evidence="9 10">
        <text>2 5-aminolevulinate = porphobilinogen + 2 H2O + H(+)</text>
        <dbReference type="Rhea" id="RHEA:24064"/>
        <dbReference type="ChEBI" id="CHEBI:15377"/>
        <dbReference type="ChEBI" id="CHEBI:15378"/>
        <dbReference type="ChEBI" id="CHEBI:58126"/>
        <dbReference type="ChEBI" id="CHEBI:356416"/>
        <dbReference type="EC" id="4.2.1.24"/>
    </reaction>
</comment>
<dbReference type="PRINTS" id="PR00144">
    <property type="entry name" value="DALDHYDRTASE"/>
</dbReference>
<proteinExistence type="inferred from homology"/>
<accession>A0A8J2X3H6</accession>
<dbReference type="FunFam" id="3.20.20.70:FF:000019">
    <property type="entry name" value="Delta-aminolevulinic acid dehydratase"/>
    <property type="match status" value="1"/>
</dbReference>
<dbReference type="PANTHER" id="PTHR11458:SF0">
    <property type="entry name" value="DELTA-AMINOLEVULINIC ACID DEHYDRATASE"/>
    <property type="match status" value="1"/>
</dbReference>
<keyword evidence="12" id="KW-0732">Signal</keyword>
<evidence type="ECO:0000256" key="7">
    <source>
        <dbReference type="ARBA" id="ARBA00023244"/>
    </source>
</evidence>
<organism evidence="13 14">
    <name type="scientific">Pelagomonas calceolata</name>
    <dbReference type="NCBI Taxonomy" id="35677"/>
    <lineage>
        <taxon>Eukaryota</taxon>
        <taxon>Sar</taxon>
        <taxon>Stramenopiles</taxon>
        <taxon>Ochrophyta</taxon>
        <taxon>Pelagophyceae</taxon>
        <taxon>Pelagomonadales</taxon>
        <taxon>Pelagomonadaceae</taxon>
        <taxon>Pelagomonas</taxon>
    </lineage>
</organism>
<dbReference type="InterPro" id="IPR013785">
    <property type="entry name" value="Aldolase_TIM"/>
</dbReference>
<dbReference type="GO" id="GO:0004655">
    <property type="term" value="F:porphobilinogen synthase activity"/>
    <property type="evidence" value="ECO:0007669"/>
    <property type="project" value="UniProtKB-EC"/>
</dbReference>
<protein>
    <recommendedName>
        <fullName evidence="4 10">Delta-aminolevulinic acid dehydratase</fullName>
        <ecNumber evidence="3 10">4.2.1.24</ecNumber>
    </recommendedName>
</protein>
<feature type="chain" id="PRO_5035272419" description="Delta-aminolevulinic acid dehydratase" evidence="12">
    <location>
        <begin position="16"/>
        <end position="390"/>
    </location>
</feature>
<evidence type="ECO:0000256" key="8">
    <source>
        <dbReference type="ARBA" id="ARBA00025628"/>
    </source>
</evidence>
<name>A0A8J2X3H6_9STRA</name>
<keyword evidence="6 10" id="KW-0456">Lyase</keyword>
<dbReference type="SMART" id="SM01004">
    <property type="entry name" value="ALAD"/>
    <property type="match status" value="1"/>
</dbReference>
<dbReference type="GO" id="GO:0006782">
    <property type="term" value="P:protoporphyrinogen IX biosynthetic process"/>
    <property type="evidence" value="ECO:0007669"/>
    <property type="project" value="UniProtKB-UniPathway"/>
</dbReference>
<dbReference type="Pfam" id="PF00490">
    <property type="entry name" value="ALAD"/>
    <property type="match status" value="1"/>
</dbReference>
<dbReference type="NCBIfam" id="NF006762">
    <property type="entry name" value="PRK09283.1"/>
    <property type="match status" value="1"/>
</dbReference>
<dbReference type="Gene3D" id="3.20.20.70">
    <property type="entry name" value="Aldolase class I"/>
    <property type="match status" value="1"/>
</dbReference>
<dbReference type="PROSITE" id="PS00169">
    <property type="entry name" value="D_ALA_DEHYDRATASE"/>
    <property type="match status" value="1"/>
</dbReference>
<dbReference type="OrthoDB" id="1530at2759"/>
<keyword evidence="5" id="KW-0350">Heme biosynthesis</keyword>
<comment type="pathway">
    <text evidence="1">Porphyrin-containing compound metabolism; protoporphyrin-IX biosynthesis; coproporphyrinogen-III from 5-aminolevulinate: step 1/4.</text>
</comment>